<keyword evidence="5 6" id="KW-0472">Membrane</keyword>
<feature type="transmembrane region" description="Helical" evidence="6">
    <location>
        <begin position="216"/>
        <end position="240"/>
    </location>
</feature>
<keyword evidence="3 6" id="KW-0812">Transmembrane</keyword>
<dbReference type="Gene3D" id="1.20.1250.20">
    <property type="entry name" value="MFS general substrate transporter like domains"/>
    <property type="match status" value="2"/>
</dbReference>
<feature type="transmembrane region" description="Helical" evidence="6">
    <location>
        <begin position="354"/>
        <end position="377"/>
    </location>
</feature>
<feature type="transmembrane region" description="Helical" evidence="6">
    <location>
        <begin position="419"/>
        <end position="438"/>
    </location>
</feature>
<name>A0A3B3ZUT2_9GOBI</name>
<feature type="transmembrane region" description="Helical" evidence="6">
    <location>
        <begin position="102"/>
        <end position="120"/>
    </location>
</feature>
<feature type="transmembrane region" description="Helical" evidence="6">
    <location>
        <begin position="330"/>
        <end position="348"/>
    </location>
</feature>
<evidence type="ECO:0000256" key="1">
    <source>
        <dbReference type="ARBA" id="ARBA00004141"/>
    </source>
</evidence>
<proteinExistence type="inferred from homology"/>
<evidence type="ECO:0000256" key="4">
    <source>
        <dbReference type="ARBA" id="ARBA00022989"/>
    </source>
</evidence>
<dbReference type="Proteomes" id="UP000261520">
    <property type="component" value="Unplaced"/>
</dbReference>
<comment type="similarity">
    <text evidence="2">Belongs to the major facilitator superfamily.</text>
</comment>
<feature type="transmembrane region" description="Helical" evidence="6">
    <location>
        <begin position="75"/>
        <end position="95"/>
    </location>
</feature>
<protein>
    <recommendedName>
        <fullName evidence="9">Major facilitator superfamily domain containing 4B</fullName>
    </recommendedName>
</protein>
<evidence type="ECO:0000313" key="8">
    <source>
        <dbReference type="Proteomes" id="UP000261520"/>
    </source>
</evidence>
<comment type="subcellular location">
    <subcellularLocation>
        <location evidence="1">Membrane</location>
        <topology evidence="1">Multi-pass membrane protein</topology>
    </subcellularLocation>
</comment>
<dbReference type="GO" id="GO:0016020">
    <property type="term" value="C:membrane"/>
    <property type="evidence" value="ECO:0007669"/>
    <property type="project" value="UniProtKB-SubCell"/>
</dbReference>
<dbReference type="GO" id="GO:0022857">
    <property type="term" value="F:transmembrane transporter activity"/>
    <property type="evidence" value="ECO:0007669"/>
    <property type="project" value="InterPro"/>
</dbReference>
<keyword evidence="8" id="KW-1185">Reference proteome</keyword>
<feature type="transmembrane region" description="Helical" evidence="6">
    <location>
        <begin position="163"/>
        <end position="183"/>
    </location>
</feature>
<feature type="transmembrane region" description="Helical" evidence="6">
    <location>
        <begin position="306"/>
        <end position="323"/>
    </location>
</feature>
<dbReference type="Ensembl" id="ENSPMGT00000008853.1">
    <property type="protein sequence ID" value="ENSPMGP00000008320.1"/>
    <property type="gene ID" value="ENSPMGG00000006888.1"/>
</dbReference>
<organism evidence="7 8">
    <name type="scientific">Periophthalmus magnuspinnatus</name>
    <dbReference type="NCBI Taxonomy" id="409849"/>
    <lineage>
        <taxon>Eukaryota</taxon>
        <taxon>Metazoa</taxon>
        <taxon>Chordata</taxon>
        <taxon>Craniata</taxon>
        <taxon>Vertebrata</taxon>
        <taxon>Euteleostomi</taxon>
        <taxon>Actinopterygii</taxon>
        <taxon>Neopterygii</taxon>
        <taxon>Teleostei</taxon>
        <taxon>Neoteleostei</taxon>
        <taxon>Acanthomorphata</taxon>
        <taxon>Gobiaria</taxon>
        <taxon>Gobiiformes</taxon>
        <taxon>Gobioidei</taxon>
        <taxon>Gobiidae</taxon>
        <taxon>Oxudercinae</taxon>
        <taxon>Periophthalmus</taxon>
    </lineage>
</organism>
<sequence length="488" mass="52086">VSLTRCQNTNSVILLLAVPLEGKSGLNPNIDSVILLFTILICAHLNNLGMSIAVIGPTFEDLAMNVHKNISNISYIFAGRSAGYIAGSMLGGALLDCMNPYLLLGLSMLLTALGMCAIPLCRQALLLTGFMACIGISMGILDTGGNVLALSTWGEQAGPHMQALHFSFAAGALVSPVIAQLLFGGSRNTSSVAKNVTAQVHSPVKAIQSWTALRSMWAYVVIGLFVFLSALLFFGMYCCATGSRDRAHSVSEKPQVAKYHTAIVVLLFLFFFAYVGAEVAYGSFIFTFSKDLVRLEEAEAAGINTLFWGSFAACRGLAILLASCLFPGTLITLSLVSCCISSLLLSLFPLHRAVLWAGTGLYGASMAAVFPSGLSWVEQYTPVTGHTAAVLVVGAALGEMVLPVLLGFLMGRVSGEPLLMYQALACAIFCSILFPAMYRLAVASGSRTQGDDGDKEFYQALLQPEPEDFEVFEMDTSLSSPNWDDHRE</sequence>
<evidence type="ECO:0000256" key="2">
    <source>
        <dbReference type="ARBA" id="ARBA00008335"/>
    </source>
</evidence>
<dbReference type="PANTHER" id="PTHR23121">
    <property type="entry name" value="SODIUM-DEPENDENT GLUCOSE TRANSPORTER 1"/>
    <property type="match status" value="1"/>
</dbReference>
<evidence type="ECO:0008006" key="9">
    <source>
        <dbReference type="Google" id="ProtNLM"/>
    </source>
</evidence>
<dbReference type="SUPFAM" id="SSF103473">
    <property type="entry name" value="MFS general substrate transporter"/>
    <property type="match status" value="1"/>
</dbReference>
<feature type="transmembrane region" description="Helical" evidence="6">
    <location>
        <begin position="389"/>
        <end position="413"/>
    </location>
</feature>
<dbReference type="InterPro" id="IPR036259">
    <property type="entry name" value="MFS_trans_sf"/>
</dbReference>
<feature type="transmembrane region" description="Helical" evidence="6">
    <location>
        <begin position="261"/>
        <end position="286"/>
    </location>
</feature>
<dbReference type="InterPro" id="IPR011701">
    <property type="entry name" value="MFS"/>
</dbReference>
<reference evidence="7" key="1">
    <citation type="submission" date="2025-08" db="UniProtKB">
        <authorList>
            <consortium name="Ensembl"/>
        </authorList>
    </citation>
    <scope>IDENTIFICATION</scope>
</reference>
<dbReference type="AlphaFoldDB" id="A0A3B3ZUT2"/>
<dbReference type="Pfam" id="PF07690">
    <property type="entry name" value="MFS_1"/>
    <property type="match status" value="1"/>
</dbReference>
<feature type="transmembrane region" description="Helical" evidence="6">
    <location>
        <begin position="33"/>
        <end position="55"/>
    </location>
</feature>
<keyword evidence="4 6" id="KW-1133">Transmembrane helix</keyword>
<dbReference type="PANTHER" id="PTHR23121:SF9">
    <property type="entry name" value="SODIUM-DEPENDENT GLUCOSE TRANSPORTER 1"/>
    <property type="match status" value="1"/>
</dbReference>
<accession>A0A3B3ZUT2</accession>
<reference evidence="7" key="2">
    <citation type="submission" date="2025-09" db="UniProtKB">
        <authorList>
            <consortium name="Ensembl"/>
        </authorList>
    </citation>
    <scope>IDENTIFICATION</scope>
</reference>
<feature type="transmembrane region" description="Helical" evidence="6">
    <location>
        <begin position="126"/>
        <end position="151"/>
    </location>
</feature>
<evidence type="ECO:0000256" key="6">
    <source>
        <dbReference type="SAM" id="Phobius"/>
    </source>
</evidence>
<dbReference type="FunFam" id="1.20.1250.20:FF:000508">
    <property type="entry name" value="Sodium-dependent glucose transporter 1"/>
    <property type="match status" value="1"/>
</dbReference>
<evidence type="ECO:0000256" key="5">
    <source>
        <dbReference type="ARBA" id="ARBA00023136"/>
    </source>
</evidence>
<evidence type="ECO:0000256" key="3">
    <source>
        <dbReference type="ARBA" id="ARBA00022692"/>
    </source>
</evidence>
<dbReference type="FunFam" id="1.20.1250.20:FF:000448">
    <property type="entry name" value="Major facilitator superfamily domain containing 4B"/>
    <property type="match status" value="1"/>
</dbReference>
<evidence type="ECO:0000313" key="7">
    <source>
        <dbReference type="Ensembl" id="ENSPMGP00000008320.1"/>
    </source>
</evidence>